<dbReference type="GO" id="GO:0005840">
    <property type="term" value="C:ribosome"/>
    <property type="evidence" value="ECO:0007669"/>
    <property type="project" value="UniProtKB-KW"/>
</dbReference>
<comment type="subunit">
    <text evidence="6">Part of the ribosomal stalk of the 50S ribosomal subunit. The N-terminus interacts with L11 and the large rRNA to form the base of the stalk. The C-terminus forms an elongated spine to which L12 dimers bind in a sequential fashion forming a multimeric L10(L12)X complex.</text>
</comment>
<evidence type="ECO:0000256" key="3">
    <source>
        <dbReference type="ARBA" id="ARBA00022980"/>
    </source>
</evidence>
<dbReference type="SUPFAM" id="SSF160369">
    <property type="entry name" value="Ribosomal protein L10-like"/>
    <property type="match status" value="1"/>
</dbReference>
<evidence type="ECO:0000313" key="8">
    <source>
        <dbReference type="Proteomes" id="UP000823964"/>
    </source>
</evidence>
<evidence type="ECO:0000256" key="6">
    <source>
        <dbReference type="HAMAP-Rule" id="MF_00362"/>
    </source>
</evidence>
<dbReference type="EMBL" id="DXFQ01000035">
    <property type="protein sequence ID" value="HIX19392.1"/>
    <property type="molecule type" value="Genomic_DNA"/>
</dbReference>
<comment type="caution">
    <text evidence="7">The sequence shown here is derived from an EMBL/GenBank/DDBJ whole genome shotgun (WGS) entry which is preliminary data.</text>
</comment>
<reference evidence="7" key="2">
    <citation type="submission" date="2021-04" db="EMBL/GenBank/DDBJ databases">
        <authorList>
            <person name="Gilroy R."/>
        </authorList>
    </citation>
    <scope>NUCLEOTIDE SEQUENCE</scope>
    <source>
        <strain evidence="7">14975</strain>
    </source>
</reference>
<name>A0A9D1VAG2_9BACT</name>
<dbReference type="Pfam" id="PF00466">
    <property type="entry name" value="Ribosomal_L10"/>
    <property type="match status" value="1"/>
</dbReference>
<evidence type="ECO:0000256" key="2">
    <source>
        <dbReference type="ARBA" id="ARBA00008889"/>
    </source>
</evidence>
<evidence type="ECO:0000256" key="4">
    <source>
        <dbReference type="ARBA" id="ARBA00023274"/>
    </source>
</evidence>
<comment type="function">
    <text evidence="1 6">Forms part of the ribosomal stalk, playing a central role in the interaction of the ribosome with GTP-bound translation factors.</text>
</comment>
<reference evidence="7" key="1">
    <citation type="journal article" date="2021" name="PeerJ">
        <title>Extensive microbial diversity within the chicken gut microbiome revealed by metagenomics and culture.</title>
        <authorList>
            <person name="Gilroy R."/>
            <person name="Ravi A."/>
            <person name="Getino M."/>
            <person name="Pursley I."/>
            <person name="Horton D.L."/>
            <person name="Alikhan N.F."/>
            <person name="Baker D."/>
            <person name="Gharbi K."/>
            <person name="Hall N."/>
            <person name="Watson M."/>
            <person name="Adriaenssens E.M."/>
            <person name="Foster-Nyarko E."/>
            <person name="Jarju S."/>
            <person name="Secka A."/>
            <person name="Antonio M."/>
            <person name="Oren A."/>
            <person name="Chaudhuri R.R."/>
            <person name="La Ragione R."/>
            <person name="Hildebrand F."/>
            <person name="Pallen M.J."/>
        </authorList>
    </citation>
    <scope>NUCLEOTIDE SEQUENCE</scope>
    <source>
        <strain evidence="7">14975</strain>
    </source>
</reference>
<keyword evidence="4 6" id="KW-0687">Ribonucleoprotein</keyword>
<dbReference type="AlphaFoldDB" id="A0A9D1VAG2"/>
<dbReference type="InterPro" id="IPR022973">
    <property type="entry name" value="Ribosomal_uL10_bac"/>
</dbReference>
<evidence type="ECO:0000313" key="7">
    <source>
        <dbReference type="EMBL" id="HIX19392.1"/>
    </source>
</evidence>
<dbReference type="Proteomes" id="UP000823964">
    <property type="component" value="Unassembled WGS sequence"/>
</dbReference>
<dbReference type="NCBIfam" id="NF000955">
    <property type="entry name" value="PRK00099.1-1"/>
    <property type="match status" value="1"/>
</dbReference>
<sequence>MNDNTKFNPDKTVIIDQLQAKVNASPFLLVIDYTGITVPEFTQLRASLAAAGAKCVVAKNTYMVKAIKDAGLPDISAALKGQTAYIMGESDVCAAAKAVNTFAKTSKKAAYKAGILDGAELSPEKITALGDLPSREVLLATLLGTINAAGSALARVIQAYVDKENGGSSEETPAAE</sequence>
<evidence type="ECO:0000256" key="5">
    <source>
        <dbReference type="ARBA" id="ARBA00035202"/>
    </source>
</evidence>
<keyword evidence="6" id="KW-0699">rRNA-binding</keyword>
<dbReference type="GO" id="GO:0006412">
    <property type="term" value="P:translation"/>
    <property type="evidence" value="ECO:0007669"/>
    <property type="project" value="UniProtKB-UniRule"/>
</dbReference>
<dbReference type="InterPro" id="IPR047865">
    <property type="entry name" value="Ribosomal_uL10_bac_type"/>
</dbReference>
<proteinExistence type="inferred from homology"/>
<gene>
    <name evidence="6 7" type="primary">rplJ</name>
    <name evidence="7" type="ORF">H9862_02165</name>
</gene>
<dbReference type="PANTHER" id="PTHR11560">
    <property type="entry name" value="39S RIBOSOMAL PROTEIN L10, MITOCHONDRIAL"/>
    <property type="match status" value="1"/>
</dbReference>
<dbReference type="Gene3D" id="6.10.250.290">
    <property type="match status" value="1"/>
</dbReference>
<dbReference type="GO" id="GO:0070180">
    <property type="term" value="F:large ribosomal subunit rRNA binding"/>
    <property type="evidence" value="ECO:0007669"/>
    <property type="project" value="UniProtKB-UniRule"/>
</dbReference>
<protein>
    <recommendedName>
        <fullName evidence="5 6">Large ribosomal subunit protein uL10</fullName>
    </recommendedName>
</protein>
<dbReference type="InterPro" id="IPR043141">
    <property type="entry name" value="Ribosomal_uL10-like_sf"/>
</dbReference>
<dbReference type="CDD" id="cd05797">
    <property type="entry name" value="Ribosomal_L10"/>
    <property type="match status" value="1"/>
</dbReference>
<accession>A0A9D1VAG2</accession>
<dbReference type="InterPro" id="IPR001790">
    <property type="entry name" value="Ribosomal_uL10"/>
</dbReference>
<organism evidence="7 8">
    <name type="scientific">Candidatus Akkermansia intestinigallinarum</name>
    <dbReference type="NCBI Taxonomy" id="2838431"/>
    <lineage>
        <taxon>Bacteria</taxon>
        <taxon>Pseudomonadati</taxon>
        <taxon>Verrucomicrobiota</taxon>
        <taxon>Verrucomicrobiia</taxon>
        <taxon>Verrucomicrobiales</taxon>
        <taxon>Akkermansiaceae</taxon>
        <taxon>Akkermansia</taxon>
    </lineage>
</organism>
<evidence type="ECO:0000256" key="1">
    <source>
        <dbReference type="ARBA" id="ARBA00002633"/>
    </source>
</evidence>
<dbReference type="Gene3D" id="3.30.70.1730">
    <property type="match status" value="1"/>
</dbReference>
<keyword evidence="6" id="KW-0694">RNA-binding</keyword>
<comment type="similarity">
    <text evidence="2 6">Belongs to the universal ribosomal protein uL10 family.</text>
</comment>
<dbReference type="HAMAP" id="MF_00362">
    <property type="entry name" value="Ribosomal_uL10"/>
    <property type="match status" value="1"/>
</dbReference>
<keyword evidence="3 6" id="KW-0689">Ribosomal protein</keyword>
<dbReference type="GO" id="GO:1990904">
    <property type="term" value="C:ribonucleoprotein complex"/>
    <property type="evidence" value="ECO:0007669"/>
    <property type="project" value="UniProtKB-KW"/>
</dbReference>